<accession>A0A4R3Z9J1</accession>
<dbReference type="NCBIfam" id="TIGR00231">
    <property type="entry name" value="small_GTP"/>
    <property type="match status" value="1"/>
</dbReference>
<evidence type="ECO:0000313" key="6">
    <source>
        <dbReference type="EMBL" id="TCW03085.1"/>
    </source>
</evidence>
<organism evidence="6 7">
    <name type="scientific">Longibaculum muris</name>
    <dbReference type="NCBI Taxonomy" id="1796628"/>
    <lineage>
        <taxon>Bacteria</taxon>
        <taxon>Bacillati</taxon>
        <taxon>Bacillota</taxon>
        <taxon>Erysipelotrichia</taxon>
        <taxon>Erysipelotrichales</taxon>
        <taxon>Coprobacillaceae</taxon>
        <taxon>Longibaculum</taxon>
    </lineage>
</organism>
<dbReference type="GO" id="GO:0005525">
    <property type="term" value="F:GTP binding"/>
    <property type="evidence" value="ECO:0007669"/>
    <property type="project" value="UniProtKB-KW"/>
</dbReference>
<dbReference type="Gene3D" id="3.30.230.10">
    <property type="match status" value="1"/>
</dbReference>
<dbReference type="CDD" id="cd03711">
    <property type="entry name" value="Tet_C"/>
    <property type="match status" value="1"/>
</dbReference>
<dbReference type="PANTHER" id="PTHR43261">
    <property type="entry name" value="TRANSLATION ELONGATION FACTOR G-RELATED"/>
    <property type="match status" value="1"/>
</dbReference>
<dbReference type="GO" id="GO:0046677">
    <property type="term" value="P:response to antibiotic"/>
    <property type="evidence" value="ECO:0007669"/>
    <property type="project" value="UniProtKB-KW"/>
</dbReference>
<dbReference type="RefSeq" id="WP_066444786.1">
    <property type="nucleotide sequence ID" value="NZ_JANKBF010000002.1"/>
</dbReference>
<dbReference type="InterPro" id="IPR027417">
    <property type="entry name" value="P-loop_NTPase"/>
</dbReference>
<evidence type="ECO:0000256" key="1">
    <source>
        <dbReference type="ARBA" id="ARBA00022741"/>
    </source>
</evidence>
<dbReference type="GO" id="GO:0032790">
    <property type="term" value="P:ribosome disassembly"/>
    <property type="evidence" value="ECO:0007669"/>
    <property type="project" value="TreeGrafter"/>
</dbReference>
<dbReference type="AlphaFoldDB" id="A0A4R3Z9J1"/>
<dbReference type="Gene3D" id="3.30.70.240">
    <property type="match status" value="1"/>
</dbReference>
<dbReference type="EMBL" id="SMCQ01000001">
    <property type="protein sequence ID" value="TCW03085.1"/>
    <property type="molecule type" value="Genomic_DNA"/>
</dbReference>
<dbReference type="SUPFAM" id="SSF52540">
    <property type="entry name" value="P-loop containing nucleoside triphosphate hydrolases"/>
    <property type="match status" value="1"/>
</dbReference>
<keyword evidence="7" id="KW-1185">Reference proteome</keyword>
<dbReference type="InterPro" id="IPR009000">
    <property type="entry name" value="Transl_B-barrel_sf"/>
</dbReference>
<protein>
    <submittedName>
        <fullName evidence="6">Small GTP-binding protein</fullName>
    </submittedName>
</protein>
<dbReference type="Pfam" id="PF00679">
    <property type="entry name" value="EFG_C"/>
    <property type="match status" value="1"/>
</dbReference>
<dbReference type="Gene3D" id="2.40.30.10">
    <property type="entry name" value="Translation factors"/>
    <property type="match status" value="1"/>
</dbReference>
<dbReference type="InterPro" id="IPR035647">
    <property type="entry name" value="EFG_III/V"/>
</dbReference>
<keyword evidence="1" id="KW-0547">Nucleotide-binding</keyword>
<dbReference type="InterPro" id="IPR014721">
    <property type="entry name" value="Ribsml_uS5_D2-typ_fold_subgr"/>
</dbReference>
<evidence type="ECO:0000259" key="5">
    <source>
        <dbReference type="PROSITE" id="PS51722"/>
    </source>
</evidence>
<sequence length="853" mass="97967">MKKLVVGILAHVDAGKTTLSESMLYLSGRIRQLGRVDHQNAFLDYDMQERNRGITIFSKQAIINWKDVEITLIDTPGHADFSAEMERTLQILDYAIVVINGLDGVQTHSETIWNLLSHYHIPTFLFINKMDITSYSQEHLLGNIQSRLDEHCFDFTNQDEIFFESIALVDDDLLDEYMEHQTIQTQSLIPYIQQRKIFPVYFGSALKTDGVTVFMDALDTYTKEPCYPDEFGAQVYKVTHEGGHRLTHVKIVGGSLKTKEKIKDDEKVDQIRRYSGHKYEMLEIATPGMVVALKGLSSIQPGEGLGYKQTSLSPLLSSYMNYRIVLPDDCDQHQMLKNLQQLSQEDPTLHVTYHQELDEIHIQLMGEIQIEILKNIIQERFHVDVSFDQGQILYKETILNPVEGVGHFEPLRHYAEVHLLLEPLEVGSGLQFETDCSEDVLSRSYQRLILTHLQEKEHLGVLTGSPITDMKITLLCGKAHQKHTEGGDFREATYRAVRQGLKMAQSILLEPYYQFRLEIPSTCLSRALYDIEQMHGTFEMPDTSLETIIIEGEAPVACMQNYHQEVIAYSKGKGKLSCSLKGYQPCHNQDEVIEKIGYDSETDMHYPTGSVFCAHGAGFYVSWDQVRSYMHIQSGLKEKTVSTSQQTTRTYANEDEELDDIFTRTYGPVQRRLADDYYRKEPVQESMQVKMKPECLLIDGYNVIHAWDELKDLASVNLGSARERLIDILSNYQGYRQCLMIIVFDAYKVKDNQGTLEKNHNVYVVYTKEAQTADMYIERVTHHLASDYRVIVATSDALEQTIVIGRGARRMSSRELKLEVEALGQEKFDEFLRKQEKSRNFLLEDIQKLKTKE</sequence>
<keyword evidence="4" id="KW-0046">Antibiotic resistance</keyword>
<dbReference type="PROSITE" id="PS00301">
    <property type="entry name" value="G_TR_1"/>
    <property type="match status" value="1"/>
</dbReference>
<dbReference type="Gene3D" id="3.40.50.300">
    <property type="entry name" value="P-loop containing nucleotide triphosphate hydrolases"/>
    <property type="match status" value="1"/>
</dbReference>
<dbReference type="CDD" id="cd10912">
    <property type="entry name" value="PIN_YacP-like"/>
    <property type="match status" value="1"/>
</dbReference>
<dbReference type="CDD" id="cd01684">
    <property type="entry name" value="Tet_like_IV"/>
    <property type="match status" value="1"/>
</dbReference>
<dbReference type="GO" id="GO:0006412">
    <property type="term" value="P:translation"/>
    <property type="evidence" value="ECO:0007669"/>
    <property type="project" value="UniProtKB-KW"/>
</dbReference>
<proteinExistence type="predicted"/>
<dbReference type="InterPro" id="IPR031157">
    <property type="entry name" value="G_TR_CS"/>
</dbReference>
<gene>
    <name evidence="6" type="ORF">EDD60_101392</name>
</gene>
<dbReference type="InterPro" id="IPR005225">
    <property type="entry name" value="Small_GTP-bd"/>
</dbReference>
<keyword evidence="3" id="KW-0342">GTP-binding</keyword>
<dbReference type="InterPro" id="IPR005517">
    <property type="entry name" value="Transl_elong_EFG/EF2_IV"/>
</dbReference>
<dbReference type="InterPro" id="IPR000795">
    <property type="entry name" value="T_Tr_GTP-bd_dom"/>
</dbReference>
<dbReference type="Pfam" id="PF00009">
    <property type="entry name" value="GTP_EFTU"/>
    <property type="match status" value="1"/>
</dbReference>
<evidence type="ECO:0000256" key="3">
    <source>
        <dbReference type="ARBA" id="ARBA00023134"/>
    </source>
</evidence>
<comment type="caution">
    <text evidence="6">The sequence shown here is derived from an EMBL/GenBank/DDBJ whole genome shotgun (WGS) entry which is preliminary data.</text>
</comment>
<dbReference type="InterPro" id="IPR035650">
    <property type="entry name" value="Tet_C"/>
</dbReference>
<dbReference type="Pfam" id="PF14492">
    <property type="entry name" value="EFG_III"/>
    <property type="match status" value="1"/>
</dbReference>
<dbReference type="Gene3D" id="3.30.70.870">
    <property type="entry name" value="Elongation Factor G (Translational Gtpase), domain 3"/>
    <property type="match status" value="1"/>
</dbReference>
<dbReference type="Proteomes" id="UP000295515">
    <property type="component" value="Unassembled WGS sequence"/>
</dbReference>
<dbReference type="SUPFAM" id="SSF54211">
    <property type="entry name" value="Ribosomal protein S5 domain 2-like"/>
    <property type="match status" value="1"/>
</dbReference>
<dbReference type="SUPFAM" id="SSF54980">
    <property type="entry name" value="EF-G C-terminal domain-like"/>
    <property type="match status" value="2"/>
</dbReference>
<dbReference type="GeneID" id="98914209"/>
<evidence type="ECO:0000256" key="4">
    <source>
        <dbReference type="ARBA" id="ARBA00023251"/>
    </source>
</evidence>
<feature type="domain" description="Tr-type G" evidence="5">
    <location>
        <begin position="1"/>
        <end position="226"/>
    </location>
</feature>
<dbReference type="GO" id="GO:0003924">
    <property type="term" value="F:GTPase activity"/>
    <property type="evidence" value="ECO:0007669"/>
    <property type="project" value="InterPro"/>
</dbReference>
<dbReference type="SUPFAM" id="SSF50447">
    <property type="entry name" value="Translation proteins"/>
    <property type="match status" value="1"/>
</dbReference>
<dbReference type="Pfam" id="PF05991">
    <property type="entry name" value="NYN_YacP"/>
    <property type="match status" value="1"/>
</dbReference>
<dbReference type="InterPro" id="IPR041095">
    <property type="entry name" value="EFG_II"/>
</dbReference>
<dbReference type="InterPro" id="IPR000640">
    <property type="entry name" value="EFG_V-like"/>
</dbReference>
<dbReference type="InterPro" id="IPR020568">
    <property type="entry name" value="Ribosomal_Su5_D2-typ_SF"/>
</dbReference>
<evidence type="ECO:0000256" key="2">
    <source>
        <dbReference type="ARBA" id="ARBA00022917"/>
    </source>
</evidence>
<dbReference type="SMART" id="SM00889">
    <property type="entry name" value="EFG_IV"/>
    <property type="match status" value="1"/>
</dbReference>
<dbReference type="PANTHER" id="PTHR43261:SF1">
    <property type="entry name" value="RIBOSOME-RELEASING FACTOR 2, MITOCHONDRIAL"/>
    <property type="match status" value="1"/>
</dbReference>
<dbReference type="PRINTS" id="PR00315">
    <property type="entry name" value="ELONGATNFCT"/>
</dbReference>
<keyword evidence="2" id="KW-0648">Protein biosynthesis</keyword>
<name>A0A4R3Z9J1_9FIRM</name>
<evidence type="ECO:0000313" key="7">
    <source>
        <dbReference type="Proteomes" id="UP000295515"/>
    </source>
</evidence>
<dbReference type="InterPro" id="IPR010298">
    <property type="entry name" value="YacP-like"/>
</dbReference>
<dbReference type="PROSITE" id="PS51722">
    <property type="entry name" value="G_TR_2"/>
    <property type="match status" value="1"/>
</dbReference>
<dbReference type="Pfam" id="PF03764">
    <property type="entry name" value="EFG_IV"/>
    <property type="match status" value="1"/>
</dbReference>
<reference evidence="6 7" key="1">
    <citation type="submission" date="2019-03" db="EMBL/GenBank/DDBJ databases">
        <title>Genomic Encyclopedia of Type Strains, Phase IV (KMG-IV): sequencing the most valuable type-strain genomes for metagenomic binning, comparative biology and taxonomic classification.</title>
        <authorList>
            <person name="Goeker M."/>
        </authorList>
    </citation>
    <scope>NUCLEOTIDE SEQUENCE [LARGE SCALE GENOMIC DNA]</scope>
    <source>
        <strain evidence="6 7">DSM 29487</strain>
    </source>
</reference>